<dbReference type="RefSeq" id="WP_339122736.1">
    <property type="nucleotide sequence ID" value="NZ_BAABKS010000035.1"/>
</dbReference>
<accession>A0ABW3VJD4</accession>
<name>A0ABW3VJD4_9PSEU</name>
<reference evidence="4" key="1">
    <citation type="journal article" date="2019" name="Int. J. Syst. Evol. Microbiol.">
        <title>The Global Catalogue of Microorganisms (GCM) 10K type strain sequencing project: providing services to taxonomists for standard genome sequencing and annotation.</title>
        <authorList>
            <consortium name="The Broad Institute Genomics Platform"/>
            <consortium name="The Broad Institute Genome Sequencing Center for Infectious Disease"/>
            <person name="Wu L."/>
            <person name="Ma J."/>
        </authorList>
    </citation>
    <scope>NUCLEOTIDE SEQUENCE [LARGE SCALE GENOMIC DNA]</scope>
    <source>
        <strain evidence="4">CCUG 49018</strain>
    </source>
</reference>
<proteinExistence type="predicted"/>
<dbReference type="EMBL" id="JBHTMB010000129">
    <property type="protein sequence ID" value="MFD1234455.1"/>
    <property type="molecule type" value="Genomic_DNA"/>
</dbReference>
<keyword evidence="4" id="KW-1185">Reference proteome</keyword>
<comment type="caution">
    <text evidence="3">The sequence shown here is derived from an EMBL/GenBank/DDBJ whole genome shotgun (WGS) entry which is preliminary data.</text>
</comment>
<evidence type="ECO:0000313" key="4">
    <source>
        <dbReference type="Proteomes" id="UP001597182"/>
    </source>
</evidence>
<feature type="transmembrane region" description="Helical" evidence="2">
    <location>
        <begin position="106"/>
        <end position="131"/>
    </location>
</feature>
<evidence type="ECO:0000256" key="1">
    <source>
        <dbReference type="SAM" id="MobiDB-lite"/>
    </source>
</evidence>
<evidence type="ECO:0000256" key="2">
    <source>
        <dbReference type="SAM" id="Phobius"/>
    </source>
</evidence>
<protein>
    <submittedName>
        <fullName evidence="3">Uncharacterized protein</fullName>
    </submittedName>
</protein>
<dbReference type="Proteomes" id="UP001597182">
    <property type="component" value="Unassembled WGS sequence"/>
</dbReference>
<keyword evidence="2" id="KW-0472">Membrane</keyword>
<evidence type="ECO:0000313" key="3">
    <source>
        <dbReference type="EMBL" id="MFD1234455.1"/>
    </source>
</evidence>
<sequence>MTAMDDPGRKLSEALRARAGQSGLHAFPAPATPPAPGSPSGRYAPASPVPHVPAGPDATMHGSSVQQAAPPHVLATTAGHQGSGRWAETAPGGRRRAEPPSPMNQVWWALGVALLGGAVLGCALALLSVLVPGLLPALG</sequence>
<gene>
    <name evidence="3" type="ORF">ACFQ34_14290</name>
</gene>
<keyword evidence="2" id="KW-1133">Transmembrane helix</keyword>
<organism evidence="3 4">
    <name type="scientific">Pseudonocardia benzenivorans</name>
    <dbReference type="NCBI Taxonomy" id="228005"/>
    <lineage>
        <taxon>Bacteria</taxon>
        <taxon>Bacillati</taxon>
        <taxon>Actinomycetota</taxon>
        <taxon>Actinomycetes</taxon>
        <taxon>Pseudonocardiales</taxon>
        <taxon>Pseudonocardiaceae</taxon>
        <taxon>Pseudonocardia</taxon>
    </lineage>
</organism>
<feature type="compositionally biased region" description="Basic and acidic residues" evidence="1">
    <location>
        <begin position="1"/>
        <end position="16"/>
    </location>
</feature>
<feature type="region of interest" description="Disordered" evidence="1">
    <location>
        <begin position="1"/>
        <end position="100"/>
    </location>
</feature>
<keyword evidence="2" id="KW-0812">Transmembrane</keyword>